<sequence length="152" mass="17081">MIITGDKVFFIRNGIAGYRKIFSYKGVAGRKEYFLFFLFQLIIYSVLALISFRLWAIMKEQSLNQSESGVILTEFGFLAILVMVGCAWLADLAFSVRRLHDIGLSGWVLLIPGTVSFLITLAGVEEGAVINGFFYLGLMLAKSRENSKFRMS</sequence>
<dbReference type="InterPro" id="IPR008523">
    <property type="entry name" value="DUF805"/>
</dbReference>
<evidence type="ECO:0000256" key="1">
    <source>
        <dbReference type="SAM" id="Phobius"/>
    </source>
</evidence>
<reference evidence="2" key="1">
    <citation type="journal article" date="2018" name="Genome Biol.">
        <title>SKESA: strategic k-mer extension for scrupulous assemblies.</title>
        <authorList>
            <person name="Souvorov A."/>
            <person name="Agarwala R."/>
            <person name="Lipman D.J."/>
        </authorList>
    </citation>
    <scope>NUCLEOTIDE SEQUENCE</scope>
    <source>
        <strain evidence="2">CT18</strain>
    </source>
</reference>
<gene>
    <name evidence="2" type="ORF">G1S91_07995</name>
</gene>
<dbReference type="PANTHER" id="PTHR34980:SF2">
    <property type="entry name" value="INNER MEMBRANE PROTEIN YHAH-RELATED"/>
    <property type="match status" value="1"/>
</dbReference>
<accession>A0A714MA61</accession>
<dbReference type="PANTHER" id="PTHR34980">
    <property type="entry name" value="INNER MEMBRANE PROTEIN-RELATED-RELATED"/>
    <property type="match status" value="1"/>
</dbReference>
<keyword evidence="1" id="KW-0472">Membrane</keyword>
<dbReference type="GO" id="GO:0005886">
    <property type="term" value="C:plasma membrane"/>
    <property type="evidence" value="ECO:0007669"/>
    <property type="project" value="TreeGrafter"/>
</dbReference>
<feature type="transmembrane region" description="Helical" evidence="1">
    <location>
        <begin position="70"/>
        <end position="90"/>
    </location>
</feature>
<dbReference type="AlphaFoldDB" id="A0A714MA61"/>
<feature type="transmembrane region" description="Helical" evidence="1">
    <location>
        <begin position="102"/>
        <end position="121"/>
    </location>
</feature>
<comment type="caution">
    <text evidence="2">The sequence shown here is derived from an EMBL/GenBank/DDBJ whole genome shotgun (WGS) entry which is preliminary data.</text>
</comment>
<dbReference type="Pfam" id="PF05656">
    <property type="entry name" value="DUF805"/>
    <property type="match status" value="1"/>
</dbReference>
<keyword evidence="1" id="KW-1133">Transmembrane helix</keyword>
<protein>
    <submittedName>
        <fullName evidence="2">DUF805 domain-containing protein</fullName>
    </submittedName>
</protein>
<reference evidence="2" key="2">
    <citation type="submission" date="2019-01" db="EMBL/GenBank/DDBJ databases">
        <authorList>
            <consortium name="NCBI Pathogen Detection Project"/>
        </authorList>
    </citation>
    <scope>NUCLEOTIDE SEQUENCE</scope>
    <source>
        <strain evidence="2">CT18</strain>
    </source>
</reference>
<proteinExistence type="predicted"/>
<dbReference type="EMBL" id="DAAOYP010000006">
    <property type="protein sequence ID" value="HAD4215361.1"/>
    <property type="molecule type" value="Genomic_DNA"/>
</dbReference>
<evidence type="ECO:0000313" key="2">
    <source>
        <dbReference type="EMBL" id="HAD4215361.1"/>
    </source>
</evidence>
<feature type="transmembrane region" description="Helical" evidence="1">
    <location>
        <begin position="33"/>
        <end position="58"/>
    </location>
</feature>
<keyword evidence="1" id="KW-0812">Transmembrane</keyword>
<organism evidence="2">
    <name type="scientific">Salmonella enterica subsp. enterica serovar Typhi str. CT18</name>
    <dbReference type="NCBI Taxonomy" id="220341"/>
    <lineage>
        <taxon>Bacteria</taxon>
        <taxon>Pseudomonadati</taxon>
        <taxon>Pseudomonadota</taxon>
        <taxon>Gammaproteobacteria</taxon>
        <taxon>Enterobacterales</taxon>
        <taxon>Enterobacteriaceae</taxon>
        <taxon>Salmonella</taxon>
    </lineage>
</organism>
<name>A0A714MA61_SALTI</name>